<gene>
    <name evidence="10" type="ORF">QBC46DRAFT_164942</name>
</gene>
<feature type="domain" description="Peptidase A1" evidence="9">
    <location>
        <begin position="100"/>
        <end position="411"/>
    </location>
</feature>
<feature type="active site" evidence="5">
    <location>
        <position position="302"/>
    </location>
</feature>
<dbReference type="InterPro" id="IPR034163">
    <property type="entry name" value="Aspergillopepsin-like_cat_dom"/>
</dbReference>
<evidence type="ECO:0000256" key="2">
    <source>
        <dbReference type="ARBA" id="ARBA00022670"/>
    </source>
</evidence>
<dbReference type="InterPro" id="IPR021109">
    <property type="entry name" value="Peptidase_aspartic_dom_sf"/>
</dbReference>
<evidence type="ECO:0000256" key="1">
    <source>
        <dbReference type="ARBA" id="ARBA00007447"/>
    </source>
</evidence>
<dbReference type="AlphaFoldDB" id="A0AAN6NFZ9"/>
<dbReference type="InterPro" id="IPR001461">
    <property type="entry name" value="Aspartic_peptidase_A1"/>
</dbReference>
<keyword evidence="3 7" id="KW-0064">Aspartyl protease</keyword>
<dbReference type="CDD" id="cd06097">
    <property type="entry name" value="Aspergillopepsin_like"/>
    <property type="match status" value="1"/>
</dbReference>
<dbReference type="PANTHER" id="PTHR47966:SF2">
    <property type="entry name" value="ASPERGILLOPEPSIN-1-RELATED"/>
    <property type="match status" value="1"/>
</dbReference>
<dbReference type="SUPFAM" id="SSF50630">
    <property type="entry name" value="Acid proteases"/>
    <property type="match status" value="1"/>
</dbReference>
<comment type="caution">
    <text evidence="10">The sequence shown here is derived from an EMBL/GenBank/DDBJ whole genome shotgun (WGS) entry which is preliminary data.</text>
</comment>
<evidence type="ECO:0000256" key="8">
    <source>
        <dbReference type="SAM" id="SignalP"/>
    </source>
</evidence>
<evidence type="ECO:0000256" key="7">
    <source>
        <dbReference type="RuleBase" id="RU000454"/>
    </source>
</evidence>
<evidence type="ECO:0000313" key="11">
    <source>
        <dbReference type="Proteomes" id="UP001303473"/>
    </source>
</evidence>
<dbReference type="FunFam" id="2.40.70.10:FF:000026">
    <property type="entry name" value="Endothiapepsin"/>
    <property type="match status" value="1"/>
</dbReference>
<dbReference type="PANTHER" id="PTHR47966">
    <property type="entry name" value="BETA-SITE APP-CLEAVING ENZYME, ISOFORM A-RELATED"/>
    <property type="match status" value="1"/>
</dbReference>
<protein>
    <submittedName>
        <fullName evidence="10">A chain endothiapepsin</fullName>
    </submittedName>
</protein>
<comment type="similarity">
    <text evidence="1 7">Belongs to the peptidase A1 family.</text>
</comment>
<evidence type="ECO:0000256" key="4">
    <source>
        <dbReference type="ARBA" id="ARBA00022801"/>
    </source>
</evidence>
<dbReference type="EMBL" id="MU853759">
    <property type="protein sequence ID" value="KAK3944429.1"/>
    <property type="molecule type" value="Genomic_DNA"/>
</dbReference>
<dbReference type="InterPro" id="IPR001969">
    <property type="entry name" value="Aspartic_peptidase_AS"/>
</dbReference>
<keyword evidence="8" id="KW-0732">Signal</keyword>
<name>A0AAN6NFZ9_9PEZI</name>
<evidence type="ECO:0000256" key="5">
    <source>
        <dbReference type="PIRSR" id="PIRSR601461-1"/>
    </source>
</evidence>
<keyword evidence="11" id="KW-1185">Reference proteome</keyword>
<evidence type="ECO:0000259" key="9">
    <source>
        <dbReference type="PROSITE" id="PS51767"/>
    </source>
</evidence>
<evidence type="ECO:0000256" key="6">
    <source>
        <dbReference type="PIRSR" id="PIRSR601461-2"/>
    </source>
</evidence>
<sequence>MVFLSNLVLTVALAAAGLGAALPPKIGNTVIDGKASLKQVRNPHHVHNGALSVYKTYLKFGAPIPDYLEAAVANLTRAGPGKRATGSASATPIDTFDDAYVTPVSIGTPAQVLNLDFDTGSSDFWVFSSETPSSEVNGQLIYTPSASSTSHLLSGYTWSISYGDGSSSSGNVYTDTVTIGGLTVSSQAVECAEQVSSSFSSDSAIDGLVGLGFDSLNTVSPSAQPTFFDNAKSSLDSPLFTADLKHQAPGTYNFGYIDSSAYTGTITYVPVNTSPGYWTWTSSGYAVGTGSFSSTSITGIADTGTTLLYLPTSIVTAYYRQVSGSSNSRTYGGYVFPCSTTLPSFTFGVSSARITIPGTYMNYGPVATGSSTCFGGLQSSSGIGINIFGDVALKAAFVVFNGASSPTLGWASKAL</sequence>
<dbReference type="FunFam" id="2.40.70.10:FF:000024">
    <property type="entry name" value="Endothiapepsin"/>
    <property type="match status" value="1"/>
</dbReference>
<feature type="disulfide bond" evidence="6">
    <location>
        <begin position="338"/>
        <end position="373"/>
    </location>
</feature>
<accession>A0AAN6NFZ9</accession>
<dbReference type="Proteomes" id="UP001303473">
    <property type="component" value="Unassembled WGS sequence"/>
</dbReference>
<dbReference type="PROSITE" id="PS51767">
    <property type="entry name" value="PEPTIDASE_A1"/>
    <property type="match status" value="1"/>
</dbReference>
<reference evidence="11" key="1">
    <citation type="journal article" date="2023" name="Mol. Phylogenet. Evol.">
        <title>Genome-scale phylogeny and comparative genomics of the fungal order Sordariales.</title>
        <authorList>
            <person name="Hensen N."/>
            <person name="Bonometti L."/>
            <person name="Westerberg I."/>
            <person name="Brannstrom I.O."/>
            <person name="Guillou S."/>
            <person name="Cros-Aarteil S."/>
            <person name="Calhoun S."/>
            <person name="Haridas S."/>
            <person name="Kuo A."/>
            <person name="Mondo S."/>
            <person name="Pangilinan J."/>
            <person name="Riley R."/>
            <person name="LaButti K."/>
            <person name="Andreopoulos B."/>
            <person name="Lipzen A."/>
            <person name="Chen C."/>
            <person name="Yan M."/>
            <person name="Daum C."/>
            <person name="Ng V."/>
            <person name="Clum A."/>
            <person name="Steindorff A."/>
            <person name="Ohm R.A."/>
            <person name="Martin F."/>
            <person name="Silar P."/>
            <person name="Natvig D.O."/>
            <person name="Lalanne C."/>
            <person name="Gautier V."/>
            <person name="Ament-Velasquez S.L."/>
            <person name="Kruys A."/>
            <person name="Hutchinson M.I."/>
            <person name="Powell A.J."/>
            <person name="Barry K."/>
            <person name="Miller A.N."/>
            <person name="Grigoriev I.V."/>
            <person name="Debuchy R."/>
            <person name="Gladieux P."/>
            <person name="Hiltunen Thoren M."/>
            <person name="Johannesson H."/>
        </authorList>
    </citation>
    <scope>NUCLEOTIDE SEQUENCE [LARGE SCALE GENOMIC DNA]</scope>
    <source>
        <strain evidence="11">CBS 340.73</strain>
    </source>
</reference>
<evidence type="ECO:0000256" key="3">
    <source>
        <dbReference type="ARBA" id="ARBA00022750"/>
    </source>
</evidence>
<proteinExistence type="inferred from homology"/>
<dbReference type="Pfam" id="PF00026">
    <property type="entry name" value="Asp"/>
    <property type="match status" value="1"/>
</dbReference>
<dbReference type="Gene3D" id="2.40.70.10">
    <property type="entry name" value="Acid Proteases"/>
    <property type="match status" value="2"/>
</dbReference>
<keyword evidence="2 7" id="KW-0645">Protease</keyword>
<keyword evidence="6" id="KW-1015">Disulfide bond</keyword>
<dbReference type="GO" id="GO:0006508">
    <property type="term" value="P:proteolysis"/>
    <property type="evidence" value="ECO:0007669"/>
    <property type="project" value="UniProtKB-KW"/>
</dbReference>
<feature type="active site" evidence="5">
    <location>
        <position position="118"/>
    </location>
</feature>
<dbReference type="GO" id="GO:0004190">
    <property type="term" value="F:aspartic-type endopeptidase activity"/>
    <property type="evidence" value="ECO:0007669"/>
    <property type="project" value="UniProtKB-KW"/>
</dbReference>
<feature type="chain" id="PRO_5042925349" evidence="8">
    <location>
        <begin position="22"/>
        <end position="415"/>
    </location>
</feature>
<evidence type="ECO:0000313" key="10">
    <source>
        <dbReference type="EMBL" id="KAK3944429.1"/>
    </source>
</evidence>
<organism evidence="10 11">
    <name type="scientific">Diplogelasinospora grovesii</name>
    <dbReference type="NCBI Taxonomy" id="303347"/>
    <lineage>
        <taxon>Eukaryota</taxon>
        <taxon>Fungi</taxon>
        <taxon>Dikarya</taxon>
        <taxon>Ascomycota</taxon>
        <taxon>Pezizomycotina</taxon>
        <taxon>Sordariomycetes</taxon>
        <taxon>Sordariomycetidae</taxon>
        <taxon>Sordariales</taxon>
        <taxon>Diplogelasinosporaceae</taxon>
        <taxon>Diplogelasinospora</taxon>
    </lineage>
</organism>
<feature type="signal peptide" evidence="8">
    <location>
        <begin position="1"/>
        <end position="21"/>
    </location>
</feature>
<dbReference type="InterPro" id="IPR033121">
    <property type="entry name" value="PEPTIDASE_A1"/>
</dbReference>
<dbReference type="PROSITE" id="PS00141">
    <property type="entry name" value="ASP_PROTEASE"/>
    <property type="match status" value="1"/>
</dbReference>
<dbReference type="PRINTS" id="PR00792">
    <property type="entry name" value="PEPSIN"/>
</dbReference>
<keyword evidence="4 7" id="KW-0378">Hydrolase</keyword>